<protein>
    <recommendedName>
        <fullName evidence="3">SseB protein N-terminal domain-containing protein</fullName>
    </recommendedName>
</protein>
<evidence type="ECO:0000313" key="2">
    <source>
        <dbReference type="Proteomes" id="UP000759246"/>
    </source>
</evidence>
<dbReference type="NCBIfam" id="NF042914">
    <property type="entry name" value="SAV915_dom"/>
    <property type="match status" value="1"/>
</dbReference>
<evidence type="ECO:0000313" key="1">
    <source>
        <dbReference type="EMBL" id="MBF0965736.1"/>
    </source>
</evidence>
<proteinExistence type="predicted"/>
<evidence type="ECO:0008006" key="3">
    <source>
        <dbReference type="Google" id="ProtNLM"/>
    </source>
</evidence>
<gene>
    <name evidence="1" type="ORF">HXK09_00920</name>
</gene>
<dbReference type="AlphaFoldDB" id="A0A929RNI2"/>
<dbReference type="RefSeq" id="WP_276740051.1">
    <property type="nucleotide sequence ID" value="NZ_CAJZKY010000034.1"/>
</dbReference>
<dbReference type="EMBL" id="JABZGF010000008">
    <property type="protein sequence ID" value="MBF0965736.1"/>
    <property type="molecule type" value="Genomic_DNA"/>
</dbReference>
<dbReference type="InterPro" id="IPR049975">
    <property type="entry name" value="SAV_915-like_dom"/>
</dbReference>
<accession>A0A929RNI2</accession>
<name>A0A929RNI2_9ACTO</name>
<sequence>MSDADRYRGPGGMIIPPYVYLPIQTRDTSAGTMIQFYHLSDGRTALLVYTALDRLYDRLGEEQAWAVYPVERLSDFESAMPYDVIYFDAAVDDSNVMAGVDGAL</sequence>
<comment type="caution">
    <text evidence="1">The sequence shown here is derived from an EMBL/GenBank/DDBJ whole genome shotgun (WGS) entry which is preliminary data.</text>
</comment>
<reference evidence="1" key="1">
    <citation type="submission" date="2020-04" db="EMBL/GenBank/DDBJ databases">
        <title>Deep metagenomics examines the oral microbiome during advanced dental caries in children, revealing novel taxa and co-occurrences with host molecules.</title>
        <authorList>
            <person name="Baker J.L."/>
            <person name="Morton J.T."/>
            <person name="Dinis M."/>
            <person name="Alvarez R."/>
            <person name="Tran N.C."/>
            <person name="Knight R."/>
            <person name="Edlund A."/>
        </authorList>
    </citation>
    <scope>NUCLEOTIDE SEQUENCE</scope>
    <source>
        <strain evidence="1">JCVI_30_bin.13</strain>
    </source>
</reference>
<dbReference type="Proteomes" id="UP000759246">
    <property type="component" value="Unassembled WGS sequence"/>
</dbReference>
<organism evidence="1 2">
    <name type="scientific">Actinomyces bouchesdurhonensis</name>
    <dbReference type="NCBI Taxonomy" id="1852361"/>
    <lineage>
        <taxon>Bacteria</taxon>
        <taxon>Bacillati</taxon>
        <taxon>Actinomycetota</taxon>
        <taxon>Actinomycetes</taxon>
        <taxon>Actinomycetales</taxon>
        <taxon>Actinomycetaceae</taxon>
        <taxon>Actinomyces</taxon>
    </lineage>
</organism>